<gene>
    <name evidence="2" type="ORF">MOV08_39675</name>
</gene>
<dbReference type="EMBL" id="CP095749">
    <property type="protein sequence ID" value="WEB44804.1"/>
    <property type="molecule type" value="Genomic_DNA"/>
</dbReference>
<proteinExistence type="predicted"/>
<keyword evidence="1" id="KW-0812">Transmembrane</keyword>
<reference evidence="2 3" key="1">
    <citation type="submission" date="2022-03" db="EMBL/GenBank/DDBJ databases">
        <title>Streptomyces yunnanensis P86,complete genome.</title>
        <authorList>
            <person name="Chen S."/>
            <person name="Zhang Q."/>
        </authorList>
    </citation>
    <scope>NUCLEOTIDE SEQUENCE [LARGE SCALE GENOMIC DNA]</scope>
    <source>
        <strain evidence="2 3">P86</strain>
    </source>
</reference>
<organism evidence="2 3">
    <name type="scientific">Streptomyces yunnanensis</name>
    <dbReference type="NCBI Taxonomy" id="156453"/>
    <lineage>
        <taxon>Bacteria</taxon>
        <taxon>Bacillati</taxon>
        <taxon>Actinomycetota</taxon>
        <taxon>Actinomycetes</taxon>
        <taxon>Kitasatosporales</taxon>
        <taxon>Streptomycetaceae</taxon>
        <taxon>Streptomyces</taxon>
    </lineage>
</organism>
<keyword evidence="3" id="KW-1185">Reference proteome</keyword>
<name>A0ABY8AKV2_9ACTN</name>
<evidence type="ECO:0000313" key="2">
    <source>
        <dbReference type="EMBL" id="WEB44804.1"/>
    </source>
</evidence>
<accession>A0ABY8AKV2</accession>
<sequence>MGLDGRQQESWSQWTNWRVFVLLLFGPLMAIGAFTARGPGVTWWERGALAVVGALVSAVLVRVVIAYRQLKASARTAVSAPSEDVVAQPEAADASR</sequence>
<dbReference type="RefSeq" id="WP_275310987.1">
    <property type="nucleotide sequence ID" value="NZ_CP095749.1"/>
</dbReference>
<keyword evidence="1" id="KW-0472">Membrane</keyword>
<evidence type="ECO:0000313" key="3">
    <source>
        <dbReference type="Proteomes" id="UP001218629"/>
    </source>
</evidence>
<evidence type="ECO:0000256" key="1">
    <source>
        <dbReference type="SAM" id="Phobius"/>
    </source>
</evidence>
<dbReference type="Proteomes" id="UP001218629">
    <property type="component" value="Chromosome"/>
</dbReference>
<feature type="transmembrane region" description="Helical" evidence="1">
    <location>
        <begin position="48"/>
        <end position="67"/>
    </location>
</feature>
<feature type="transmembrane region" description="Helical" evidence="1">
    <location>
        <begin position="16"/>
        <end position="36"/>
    </location>
</feature>
<keyword evidence="1" id="KW-1133">Transmembrane helix</keyword>
<protein>
    <submittedName>
        <fullName evidence="2">Uncharacterized protein</fullName>
    </submittedName>
</protein>